<feature type="compositionally biased region" description="Basic and acidic residues" evidence="2">
    <location>
        <begin position="109"/>
        <end position="138"/>
    </location>
</feature>
<name>A8MKU2_ALKOO</name>
<sequence>MNNRNKLVLVISILLVFTMLGTVGAFAENFTELTGVKLIEDGKVSSEVLSGSTDIPLDATFKLNFSNGIYRVFNENENKIELYNVDNNNEKIDIELQIVKSDAYGDLVNKEDNKQNKDDKNQGNKNKGNKEDKNKEGQNLEAEGLEKSQSIALRPVEALQEGTKYQIVVHKDFKANNGATLKEDIHIGFTTMSLDKVVEVPFIDIADSSEKEAIESMFKRGYIHGKSETHFAPNENITRAEIATIMCRILELNEKEDISEYKDIKADEWYSEYIAKALKAEIIEAKDNMVRPNDNITKEEFKAIAYNGYKHMGKDIDNTLDFETKENVTRAEATAILNNLVNTIKK</sequence>
<proteinExistence type="predicted"/>
<dbReference type="InterPro" id="IPR001119">
    <property type="entry name" value="SLH_dom"/>
</dbReference>
<evidence type="ECO:0000256" key="1">
    <source>
        <dbReference type="ARBA" id="ARBA00022737"/>
    </source>
</evidence>
<dbReference type="Proteomes" id="UP000000269">
    <property type="component" value="Chromosome"/>
</dbReference>
<keyword evidence="1" id="KW-0677">Repeat</keyword>
<keyword evidence="6" id="KW-1185">Reference proteome</keyword>
<reference evidence="6" key="1">
    <citation type="submission" date="2007-10" db="EMBL/GenBank/DDBJ databases">
        <title>Complete genome of Alkaliphilus oremlandii OhILAs.</title>
        <authorList>
            <person name="Copeland A."/>
            <person name="Lucas S."/>
            <person name="Lapidus A."/>
            <person name="Barry K."/>
            <person name="Detter J.C."/>
            <person name="Glavina del Rio T."/>
            <person name="Hammon N."/>
            <person name="Israni S."/>
            <person name="Dalin E."/>
            <person name="Tice H."/>
            <person name="Pitluck S."/>
            <person name="Chain P."/>
            <person name="Malfatti S."/>
            <person name="Shin M."/>
            <person name="Vergez L."/>
            <person name="Schmutz J."/>
            <person name="Larimer F."/>
            <person name="Land M."/>
            <person name="Hauser L."/>
            <person name="Kyrpides N."/>
            <person name="Mikhailova N."/>
            <person name="Stolz J.F."/>
            <person name="Dawson A."/>
            <person name="Fisher E."/>
            <person name="Crable B."/>
            <person name="Perera E."/>
            <person name="Lisak J."/>
            <person name="Ranganathan M."/>
            <person name="Basu P."/>
            <person name="Richardson P."/>
        </authorList>
    </citation>
    <scope>NUCLEOTIDE SEQUENCE [LARGE SCALE GENOMIC DNA]</scope>
    <source>
        <strain evidence="6">OhILAs</strain>
    </source>
</reference>
<dbReference type="HOGENOM" id="CLU_800857_0_0_9"/>
<dbReference type="KEGG" id="aoe:Clos_0193"/>
<gene>
    <name evidence="5" type="ordered locus">Clos_0193</name>
</gene>
<feature type="region of interest" description="Disordered" evidence="2">
    <location>
        <begin position="109"/>
        <end position="147"/>
    </location>
</feature>
<keyword evidence="3" id="KW-0732">Signal</keyword>
<dbReference type="PROSITE" id="PS51272">
    <property type="entry name" value="SLH"/>
    <property type="match status" value="2"/>
</dbReference>
<evidence type="ECO:0000259" key="4">
    <source>
        <dbReference type="PROSITE" id="PS51272"/>
    </source>
</evidence>
<organism evidence="5 6">
    <name type="scientific">Alkaliphilus oremlandii (strain OhILAs)</name>
    <name type="common">Clostridium oremlandii (strain OhILAs)</name>
    <dbReference type="NCBI Taxonomy" id="350688"/>
    <lineage>
        <taxon>Bacteria</taxon>
        <taxon>Bacillati</taxon>
        <taxon>Bacillota</taxon>
        <taxon>Clostridia</taxon>
        <taxon>Peptostreptococcales</taxon>
        <taxon>Natronincolaceae</taxon>
        <taxon>Alkaliphilus</taxon>
    </lineage>
</organism>
<dbReference type="Pfam" id="PF00395">
    <property type="entry name" value="SLH"/>
    <property type="match status" value="2"/>
</dbReference>
<dbReference type="STRING" id="350688.Clos_0193"/>
<dbReference type="OrthoDB" id="9813450at2"/>
<evidence type="ECO:0000313" key="5">
    <source>
        <dbReference type="EMBL" id="ABW17759.1"/>
    </source>
</evidence>
<evidence type="ECO:0000256" key="3">
    <source>
        <dbReference type="SAM" id="SignalP"/>
    </source>
</evidence>
<evidence type="ECO:0000256" key="2">
    <source>
        <dbReference type="SAM" id="MobiDB-lite"/>
    </source>
</evidence>
<feature type="signal peptide" evidence="3">
    <location>
        <begin position="1"/>
        <end position="27"/>
    </location>
</feature>
<protein>
    <submittedName>
        <fullName evidence="5">S-layer domain protein</fullName>
    </submittedName>
</protein>
<dbReference type="AlphaFoldDB" id="A8MKU2"/>
<dbReference type="RefSeq" id="WP_012158074.1">
    <property type="nucleotide sequence ID" value="NC_009922.1"/>
</dbReference>
<dbReference type="eggNOG" id="COG5492">
    <property type="taxonomic scope" value="Bacteria"/>
</dbReference>
<feature type="domain" description="SLH" evidence="4">
    <location>
        <begin position="261"/>
        <end position="319"/>
    </location>
</feature>
<evidence type="ECO:0000313" key="6">
    <source>
        <dbReference type="Proteomes" id="UP000000269"/>
    </source>
</evidence>
<feature type="domain" description="SLH" evidence="4">
    <location>
        <begin position="197"/>
        <end position="260"/>
    </location>
</feature>
<accession>A8MKU2</accession>
<feature type="chain" id="PRO_5002725944" evidence="3">
    <location>
        <begin position="28"/>
        <end position="346"/>
    </location>
</feature>
<dbReference type="EMBL" id="CP000853">
    <property type="protein sequence ID" value="ABW17759.1"/>
    <property type="molecule type" value="Genomic_DNA"/>
</dbReference>